<dbReference type="EMBL" id="JAMPKX010000001">
    <property type="protein sequence ID" value="MEP0945663.1"/>
    <property type="molecule type" value="Genomic_DNA"/>
</dbReference>
<gene>
    <name evidence="1" type="ORF">NC992_02145</name>
</gene>
<comment type="caution">
    <text evidence="1">The sequence shown here is derived from an EMBL/GenBank/DDBJ whole genome shotgun (WGS) entry which is preliminary data.</text>
</comment>
<protein>
    <submittedName>
        <fullName evidence="1">Toll/interleukin-1 receptor domain-containing protein</fullName>
    </submittedName>
</protein>
<keyword evidence="2" id="KW-1185">Reference proteome</keyword>
<organism evidence="1 2">
    <name type="scientific">Leptolyngbya subtilissima DQ-A4</name>
    <dbReference type="NCBI Taxonomy" id="2933933"/>
    <lineage>
        <taxon>Bacteria</taxon>
        <taxon>Bacillati</taxon>
        <taxon>Cyanobacteriota</taxon>
        <taxon>Cyanophyceae</taxon>
        <taxon>Leptolyngbyales</taxon>
        <taxon>Leptolyngbyaceae</taxon>
        <taxon>Leptolyngbya group</taxon>
        <taxon>Leptolyngbya</taxon>
    </lineage>
</organism>
<name>A0ABV0K147_9CYAN</name>
<dbReference type="SUPFAM" id="SSF52200">
    <property type="entry name" value="Toll/Interleukin receptor TIR domain"/>
    <property type="match status" value="1"/>
</dbReference>
<evidence type="ECO:0000313" key="1">
    <source>
        <dbReference type="EMBL" id="MEP0945663.1"/>
    </source>
</evidence>
<reference evidence="1 2" key="1">
    <citation type="submission" date="2022-04" db="EMBL/GenBank/DDBJ databases">
        <title>Positive selection, recombination, and allopatry shape intraspecific diversity of widespread and dominant cyanobacteria.</title>
        <authorList>
            <person name="Wei J."/>
            <person name="Shu W."/>
            <person name="Hu C."/>
        </authorList>
    </citation>
    <scope>NUCLEOTIDE SEQUENCE [LARGE SCALE GENOMIC DNA]</scope>
    <source>
        <strain evidence="1 2">DQ-A4</strain>
    </source>
</reference>
<proteinExistence type="predicted"/>
<sequence>MDSRELAGGDVLTSSIENAIRTARRFLVVVSLDALGSA</sequence>
<dbReference type="RefSeq" id="WP_242021380.1">
    <property type="nucleotide sequence ID" value="NZ_JAMPKX010000001.1"/>
</dbReference>
<dbReference type="Proteomes" id="UP001482513">
    <property type="component" value="Unassembled WGS sequence"/>
</dbReference>
<keyword evidence="1" id="KW-0675">Receptor</keyword>
<evidence type="ECO:0000313" key="2">
    <source>
        <dbReference type="Proteomes" id="UP001482513"/>
    </source>
</evidence>
<accession>A0ABV0K147</accession>
<dbReference type="InterPro" id="IPR035897">
    <property type="entry name" value="Toll_tir_struct_dom_sf"/>
</dbReference>